<sequence>MTTPKLAAGSVFPAIDLPVLSGGTRSLAKPRDGFDWQLTIVYRGKHCPLCTTYLKELNDRLPDFTAQGTDVLAVSADTAARAAAHMEEVAPQFDVAYGLTIPQMQQLGLYISGLENGRDVEAPFAEPGLFVIDDSGLLQITDISNVPFARPDLAWIAKGIGFRRGAFSNTPINGTHA</sequence>
<evidence type="ECO:0000313" key="5">
    <source>
        <dbReference type="Proteomes" id="UP000325785"/>
    </source>
</evidence>
<dbReference type="InterPro" id="IPR013766">
    <property type="entry name" value="Thioredoxin_domain"/>
</dbReference>
<evidence type="ECO:0000313" key="3">
    <source>
        <dbReference type="EMBL" id="QEW26252.1"/>
    </source>
</evidence>
<evidence type="ECO:0000313" key="2">
    <source>
        <dbReference type="EMBL" id="KRS18834.1"/>
    </source>
</evidence>
<organism evidence="2 4">
    <name type="scientific">Roseovarius indicus</name>
    <dbReference type="NCBI Taxonomy" id="540747"/>
    <lineage>
        <taxon>Bacteria</taxon>
        <taxon>Pseudomonadati</taxon>
        <taxon>Pseudomonadota</taxon>
        <taxon>Alphaproteobacteria</taxon>
        <taxon>Rhodobacterales</taxon>
        <taxon>Roseobacteraceae</taxon>
        <taxon>Roseovarius</taxon>
    </lineage>
</organism>
<reference evidence="3 5" key="2">
    <citation type="submission" date="2018-08" db="EMBL/GenBank/DDBJ databases">
        <title>Genetic Globetrotter - A new plasmid hitch-hiking vast phylogenetic and geographic distances.</title>
        <authorList>
            <person name="Vollmers J."/>
            <person name="Petersen J."/>
        </authorList>
    </citation>
    <scope>NUCLEOTIDE SEQUENCE [LARGE SCALE GENOMIC DNA]</scope>
    <source>
        <strain evidence="3 5">DSM 26383</strain>
    </source>
</reference>
<dbReference type="AlphaFoldDB" id="A0A0T5PC29"/>
<dbReference type="InterPro" id="IPR000866">
    <property type="entry name" value="AhpC/TSA"/>
</dbReference>
<dbReference type="Gene3D" id="3.40.30.10">
    <property type="entry name" value="Glutaredoxin"/>
    <property type="match status" value="1"/>
</dbReference>
<keyword evidence="2" id="KW-0560">Oxidoreductase</keyword>
<dbReference type="PROSITE" id="PS51352">
    <property type="entry name" value="THIOREDOXIN_2"/>
    <property type="match status" value="1"/>
</dbReference>
<dbReference type="EMBL" id="LAXI01000002">
    <property type="protein sequence ID" value="KRS18834.1"/>
    <property type="molecule type" value="Genomic_DNA"/>
</dbReference>
<dbReference type="PATRIC" id="fig|540747.5.peg.2347"/>
<dbReference type="Proteomes" id="UP000325785">
    <property type="component" value="Chromosome"/>
</dbReference>
<dbReference type="OrthoDB" id="9809746at2"/>
<evidence type="ECO:0000259" key="1">
    <source>
        <dbReference type="PROSITE" id="PS51352"/>
    </source>
</evidence>
<dbReference type="EMBL" id="CP031598">
    <property type="protein sequence ID" value="QEW26252.1"/>
    <property type="molecule type" value="Genomic_DNA"/>
</dbReference>
<dbReference type="STRING" id="540747.SAMN04488031_103462"/>
<gene>
    <name evidence="3" type="ORF">RIdsm_02050</name>
    <name evidence="2" type="ORF">XM52_03875</name>
</gene>
<dbReference type="InterPro" id="IPR036249">
    <property type="entry name" value="Thioredoxin-like_sf"/>
</dbReference>
<protein>
    <submittedName>
        <fullName evidence="3">Peroxiredoxin</fullName>
    </submittedName>
    <submittedName>
        <fullName evidence="2">Thioredoxin peroxidase</fullName>
    </submittedName>
</protein>
<dbReference type="KEGG" id="rid:RIdsm_02050"/>
<reference evidence="2 4" key="1">
    <citation type="submission" date="2015-04" db="EMBL/GenBank/DDBJ databases">
        <title>The draft genome sequence of Roseovarius indicus B108T.</title>
        <authorList>
            <person name="Li G."/>
            <person name="Lai Q."/>
            <person name="Shao Z."/>
            <person name="Yan P."/>
        </authorList>
    </citation>
    <scope>NUCLEOTIDE SEQUENCE [LARGE SCALE GENOMIC DNA]</scope>
    <source>
        <strain evidence="2 4">B108</strain>
    </source>
</reference>
<evidence type="ECO:0000313" key="4">
    <source>
        <dbReference type="Proteomes" id="UP000051401"/>
    </source>
</evidence>
<name>A0A0T5PC29_9RHOB</name>
<feature type="domain" description="Thioredoxin" evidence="1">
    <location>
        <begin position="6"/>
        <end position="165"/>
    </location>
</feature>
<dbReference type="Proteomes" id="UP000051401">
    <property type="component" value="Unassembled WGS sequence"/>
</dbReference>
<keyword evidence="2" id="KW-0575">Peroxidase</keyword>
<proteinExistence type="predicted"/>
<dbReference type="GO" id="GO:0004601">
    <property type="term" value="F:peroxidase activity"/>
    <property type="evidence" value="ECO:0007669"/>
    <property type="project" value="UniProtKB-KW"/>
</dbReference>
<accession>A0A0T5PC29</accession>
<dbReference type="Pfam" id="PF00578">
    <property type="entry name" value="AhpC-TSA"/>
    <property type="match status" value="1"/>
</dbReference>
<dbReference type="RefSeq" id="WP_057813492.1">
    <property type="nucleotide sequence ID" value="NZ_CP031598.1"/>
</dbReference>
<dbReference type="SUPFAM" id="SSF52833">
    <property type="entry name" value="Thioredoxin-like"/>
    <property type="match status" value="1"/>
</dbReference>
<keyword evidence="4" id="KW-1185">Reference proteome</keyword>